<name>A0A1V4H926_9BACL</name>
<dbReference type="EMBL" id="MBTG01000056">
    <property type="protein sequence ID" value="OPH47720.1"/>
    <property type="molecule type" value="Genomic_DNA"/>
</dbReference>
<dbReference type="RefSeq" id="WP_079420481.1">
    <property type="nucleotide sequence ID" value="NZ_MBTG01000056.1"/>
</dbReference>
<evidence type="ECO:0008006" key="4">
    <source>
        <dbReference type="Google" id="ProtNLM"/>
    </source>
</evidence>
<organism evidence="2 3">
    <name type="scientific">Paenibacillus ferrarius</name>
    <dbReference type="NCBI Taxonomy" id="1469647"/>
    <lineage>
        <taxon>Bacteria</taxon>
        <taxon>Bacillati</taxon>
        <taxon>Bacillota</taxon>
        <taxon>Bacilli</taxon>
        <taxon>Bacillales</taxon>
        <taxon>Paenibacillaceae</taxon>
        <taxon>Paenibacillus</taxon>
    </lineage>
</organism>
<sequence>MNKKFFSIALASVMMASFSASSASAADFNASKYNNVTYDQSVNMCQNKSNYYLENEPNGNFTYADNVCLYGNNYNYGTIGSSNDVDVYSFKTGPMDAGRTVSVILNNPNVKTASFALNKEYGSTFPKTYFDFSDNRSEGATFTAEANTRYNIYVNPADSSPDPSQRYYVSVSIQ</sequence>
<evidence type="ECO:0000313" key="3">
    <source>
        <dbReference type="Proteomes" id="UP000190626"/>
    </source>
</evidence>
<protein>
    <recommendedName>
        <fullName evidence="4">Spore coat protein U domain-containing protein</fullName>
    </recommendedName>
</protein>
<proteinExistence type="predicted"/>
<evidence type="ECO:0000256" key="1">
    <source>
        <dbReference type="SAM" id="SignalP"/>
    </source>
</evidence>
<accession>A0A1V4H926</accession>
<evidence type="ECO:0000313" key="2">
    <source>
        <dbReference type="EMBL" id="OPH47720.1"/>
    </source>
</evidence>
<dbReference type="AlphaFoldDB" id="A0A1V4H926"/>
<keyword evidence="3" id="KW-1185">Reference proteome</keyword>
<dbReference type="Gene3D" id="2.60.120.380">
    <property type="match status" value="1"/>
</dbReference>
<reference evidence="3" key="1">
    <citation type="submission" date="2016-07" db="EMBL/GenBank/DDBJ databases">
        <authorList>
            <person name="Florea S."/>
            <person name="Webb J.S."/>
            <person name="Jaromczyk J."/>
            <person name="Schardl C.L."/>
        </authorList>
    </citation>
    <scope>NUCLEOTIDE SEQUENCE [LARGE SCALE GENOMIC DNA]</scope>
    <source>
        <strain evidence="3">CY1</strain>
    </source>
</reference>
<feature type="chain" id="PRO_5012483197" description="Spore coat protein U domain-containing protein" evidence="1">
    <location>
        <begin position="26"/>
        <end position="174"/>
    </location>
</feature>
<keyword evidence="1" id="KW-0732">Signal</keyword>
<dbReference type="Proteomes" id="UP000190626">
    <property type="component" value="Unassembled WGS sequence"/>
</dbReference>
<feature type="signal peptide" evidence="1">
    <location>
        <begin position="1"/>
        <end position="25"/>
    </location>
</feature>
<gene>
    <name evidence="2" type="ORF">BC351_11070</name>
</gene>
<comment type="caution">
    <text evidence="2">The sequence shown here is derived from an EMBL/GenBank/DDBJ whole genome shotgun (WGS) entry which is preliminary data.</text>
</comment>